<dbReference type="CDD" id="cd13589">
    <property type="entry name" value="PBP2_polyamine_RpCGA009"/>
    <property type="match status" value="1"/>
</dbReference>
<dbReference type="GO" id="GO:0030288">
    <property type="term" value="C:outer membrane-bounded periplasmic space"/>
    <property type="evidence" value="ECO:0007669"/>
    <property type="project" value="TreeGrafter"/>
</dbReference>
<protein>
    <submittedName>
        <fullName evidence="3">ABC transporter substrate-binding protein</fullName>
    </submittedName>
</protein>
<dbReference type="SUPFAM" id="SSF53850">
    <property type="entry name" value="Periplasmic binding protein-like II"/>
    <property type="match status" value="1"/>
</dbReference>
<dbReference type="PANTHER" id="PTHR30006">
    <property type="entry name" value="THIAMINE-BINDING PERIPLASMIC PROTEIN-RELATED"/>
    <property type="match status" value="1"/>
</dbReference>
<dbReference type="GO" id="GO:0030976">
    <property type="term" value="F:thiamine pyrophosphate binding"/>
    <property type="evidence" value="ECO:0007669"/>
    <property type="project" value="TreeGrafter"/>
</dbReference>
<name>A0A9E7ZJ72_9HYPH</name>
<sequence>MATVGARETPMYASISSAAEDFRSTRRQMLIHAGAVLAAPALITGARAANEQLVLASYGGTTETFMRTEVIPGFEKETGIKVVYAVGTALSNYSRVLATRRRPEIDLYWANDLSHLAGKQQDLYLKLDPELVPNLKNVYPLARDADGIGVMSNISGCGLQYNPQKFAEAGFAPPTSWLDLWDHKFKGRVAIYSIGVLFSQDFLAMMTRVFGGNEGDISVAIRKIRELRDSGNVVAFANSPAEMDNIMTQGQAWVNYNAQTRALALMQNGSPLKYVQPKEGGTLFSVIFDAVKGSPNPIAAQKFINYMLKEDIQSATAEKIGYAPVNMNAKVPAVFADVMPRNEATLRTFVQLDRATMNRDLENWTEVWNREIETRRR</sequence>
<evidence type="ECO:0000256" key="1">
    <source>
        <dbReference type="ARBA" id="ARBA00022729"/>
    </source>
</evidence>
<dbReference type="Gene3D" id="3.40.190.10">
    <property type="entry name" value="Periplasmic binding protein-like II"/>
    <property type="match status" value="2"/>
</dbReference>
<dbReference type="AlphaFoldDB" id="A0A9E7ZJ72"/>
<dbReference type="InterPro" id="IPR006059">
    <property type="entry name" value="SBP"/>
</dbReference>
<dbReference type="PANTHER" id="PTHR30006:SF2">
    <property type="entry name" value="ABC TRANSPORTER SUBSTRATE-BINDING PROTEIN"/>
    <property type="match status" value="1"/>
</dbReference>
<dbReference type="EMBL" id="CP102774">
    <property type="protein sequence ID" value="UZF86058.1"/>
    <property type="molecule type" value="Genomic_DNA"/>
</dbReference>
<gene>
    <name evidence="3" type="ORF">NWE54_19930</name>
</gene>
<organism evidence="3">
    <name type="scientific">Bosea sp. NBC_00436</name>
    <dbReference type="NCBI Taxonomy" id="2969620"/>
    <lineage>
        <taxon>Bacteria</taxon>
        <taxon>Pseudomonadati</taxon>
        <taxon>Pseudomonadota</taxon>
        <taxon>Alphaproteobacteria</taxon>
        <taxon>Hyphomicrobiales</taxon>
        <taxon>Boseaceae</taxon>
        <taxon>Bosea</taxon>
    </lineage>
</organism>
<reference evidence="3" key="1">
    <citation type="submission" date="2022-08" db="EMBL/GenBank/DDBJ databases">
        <title>Complete Genome Sequences of 2 Bosea sp. soil isolates.</title>
        <authorList>
            <person name="Alvarez Arevalo M."/>
            <person name="Sterndorff E.B."/>
            <person name="Faurdal D."/>
            <person name="Joergensen T.S."/>
            <person name="Weber T."/>
        </authorList>
    </citation>
    <scope>NUCLEOTIDE SEQUENCE</scope>
    <source>
        <strain evidence="3">NBC_00436</strain>
    </source>
</reference>
<accession>A0A9E7ZJ72</accession>
<keyword evidence="2" id="KW-0574">Periplasm</keyword>
<evidence type="ECO:0000256" key="2">
    <source>
        <dbReference type="ARBA" id="ARBA00022764"/>
    </source>
</evidence>
<evidence type="ECO:0000313" key="3">
    <source>
        <dbReference type="EMBL" id="UZF86058.1"/>
    </source>
</evidence>
<keyword evidence="1" id="KW-0732">Signal</keyword>
<dbReference type="GO" id="GO:0015888">
    <property type="term" value="P:thiamine transport"/>
    <property type="evidence" value="ECO:0007669"/>
    <property type="project" value="TreeGrafter"/>
</dbReference>
<dbReference type="GO" id="GO:0030975">
    <property type="term" value="F:thiamine binding"/>
    <property type="evidence" value="ECO:0007669"/>
    <property type="project" value="TreeGrafter"/>
</dbReference>
<proteinExistence type="predicted"/>
<dbReference type="Pfam" id="PF13416">
    <property type="entry name" value="SBP_bac_8"/>
    <property type="match status" value="1"/>
</dbReference>